<reference evidence="1 2" key="1">
    <citation type="journal article" date="2018" name="Evol. Lett.">
        <title>Horizontal gene cluster transfer increased hallucinogenic mushroom diversity.</title>
        <authorList>
            <person name="Reynolds H.T."/>
            <person name="Vijayakumar V."/>
            <person name="Gluck-Thaler E."/>
            <person name="Korotkin H.B."/>
            <person name="Matheny P.B."/>
            <person name="Slot J.C."/>
        </authorList>
    </citation>
    <scope>NUCLEOTIDE SEQUENCE [LARGE SCALE GENOMIC DNA]</scope>
    <source>
        <strain evidence="1 2">2629</strain>
    </source>
</reference>
<dbReference type="InParanoid" id="A0A409W5N9"/>
<evidence type="ECO:0000313" key="2">
    <source>
        <dbReference type="Proteomes" id="UP000284842"/>
    </source>
</evidence>
<comment type="caution">
    <text evidence="1">The sequence shown here is derived from an EMBL/GenBank/DDBJ whole genome shotgun (WGS) entry which is preliminary data.</text>
</comment>
<gene>
    <name evidence="1" type="ORF">CVT24_012264</name>
</gene>
<evidence type="ECO:0008006" key="3">
    <source>
        <dbReference type="Google" id="ProtNLM"/>
    </source>
</evidence>
<name>A0A409W5N9_9AGAR</name>
<dbReference type="OrthoDB" id="3115132at2759"/>
<accession>A0A409W5N9</accession>
<feature type="non-terminal residue" evidence="1">
    <location>
        <position position="304"/>
    </location>
</feature>
<dbReference type="SUPFAM" id="SSF52047">
    <property type="entry name" value="RNI-like"/>
    <property type="match status" value="1"/>
</dbReference>
<evidence type="ECO:0000313" key="1">
    <source>
        <dbReference type="EMBL" id="PPQ73839.1"/>
    </source>
</evidence>
<dbReference type="Proteomes" id="UP000284842">
    <property type="component" value="Unassembled WGS sequence"/>
</dbReference>
<sequence>MLDHGPIFPSEIFTSIIEHLFEEEASLGRRSDVLASIREKERLATIDACTHVCKAFKYICRPFYFRQVELGFNENTAGQRRFDHLLQRIDTNPEIVRYIRALRIDWKGTPPGAPTPQCNNREDLAQRMNFLLNIPNLQSLSLCFSKVSQEFNLPSALEVKAFCNRLIDSYTSLTVTRSTTIHSFHAQKVAGLPYDKILACPTLHTFSLDRCLWPVLKQPVSHLASLKLRKISSYIPISSLLYMPNLTELSLDSAYFNDDPADHNGQPELRTPLRPPYGLKTVTLHTAIGLTDQFHIFASEAKQF</sequence>
<keyword evidence="2" id="KW-1185">Reference proteome</keyword>
<dbReference type="AlphaFoldDB" id="A0A409W5N9"/>
<dbReference type="EMBL" id="NHTK01005793">
    <property type="protein sequence ID" value="PPQ73839.1"/>
    <property type="molecule type" value="Genomic_DNA"/>
</dbReference>
<protein>
    <recommendedName>
        <fullName evidence="3">F-box domain-containing protein</fullName>
    </recommendedName>
</protein>
<proteinExistence type="predicted"/>
<organism evidence="1 2">
    <name type="scientific">Panaeolus cyanescens</name>
    <dbReference type="NCBI Taxonomy" id="181874"/>
    <lineage>
        <taxon>Eukaryota</taxon>
        <taxon>Fungi</taxon>
        <taxon>Dikarya</taxon>
        <taxon>Basidiomycota</taxon>
        <taxon>Agaricomycotina</taxon>
        <taxon>Agaricomycetes</taxon>
        <taxon>Agaricomycetidae</taxon>
        <taxon>Agaricales</taxon>
        <taxon>Agaricineae</taxon>
        <taxon>Galeropsidaceae</taxon>
        <taxon>Panaeolus</taxon>
    </lineage>
</organism>